<dbReference type="OrthoDB" id="2021064at2759"/>
<dbReference type="AlphaFoldDB" id="A0A8S0QF69"/>
<dbReference type="PANTHER" id="PTHR31282">
    <property type="entry name" value="WRKY TRANSCRIPTION FACTOR 21-RELATED"/>
    <property type="match status" value="1"/>
</dbReference>
<dbReference type="PROSITE" id="PS50811">
    <property type="entry name" value="WRKY"/>
    <property type="match status" value="1"/>
</dbReference>
<dbReference type="GO" id="GO:0005634">
    <property type="term" value="C:nucleus"/>
    <property type="evidence" value="ECO:0007669"/>
    <property type="project" value="UniProtKB-SubCell"/>
</dbReference>
<evidence type="ECO:0000256" key="5">
    <source>
        <dbReference type="ARBA" id="ARBA00023242"/>
    </source>
</evidence>
<feature type="region of interest" description="Disordered" evidence="6">
    <location>
        <begin position="87"/>
        <end position="117"/>
    </location>
</feature>
<gene>
    <name evidence="8" type="ORF">OLEA9_A050502</name>
</gene>
<reference evidence="8 9" key="1">
    <citation type="submission" date="2019-12" db="EMBL/GenBank/DDBJ databases">
        <authorList>
            <person name="Alioto T."/>
            <person name="Alioto T."/>
            <person name="Gomez Garrido J."/>
        </authorList>
    </citation>
    <scope>NUCLEOTIDE SEQUENCE [LARGE SCALE GENOMIC DNA]</scope>
</reference>
<dbReference type="InterPro" id="IPR044810">
    <property type="entry name" value="WRKY_plant"/>
</dbReference>
<comment type="caution">
    <text evidence="8">The sequence shown here is derived from an EMBL/GenBank/DDBJ whole genome shotgun (WGS) entry which is preliminary data.</text>
</comment>
<evidence type="ECO:0000256" key="6">
    <source>
        <dbReference type="SAM" id="MobiDB-lite"/>
    </source>
</evidence>
<accession>A0A8S0QF69</accession>
<evidence type="ECO:0000256" key="4">
    <source>
        <dbReference type="ARBA" id="ARBA00023163"/>
    </source>
</evidence>
<proteinExistence type="predicted"/>
<dbReference type="Pfam" id="PF03106">
    <property type="entry name" value="WRKY"/>
    <property type="match status" value="1"/>
</dbReference>
<dbReference type="SUPFAM" id="SSF118290">
    <property type="entry name" value="WRKY DNA-binding domain"/>
    <property type="match status" value="1"/>
</dbReference>
<evidence type="ECO:0000313" key="9">
    <source>
        <dbReference type="Proteomes" id="UP000594638"/>
    </source>
</evidence>
<dbReference type="Gene3D" id="2.20.25.80">
    <property type="entry name" value="WRKY domain"/>
    <property type="match status" value="1"/>
</dbReference>
<feature type="domain" description="WRKY" evidence="7">
    <location>
        <begin position="127"/>
        <end position="184"/>
    </location>
</feature>
<dbReference type="GO" id="GO:0043565">
    <property type="term" value="F:sequence-specific DNA binding"/>
    <property type="evidence" value="ECO:0007669"/>
    <property type="project" value="InterPro"/>
</dbReference>
<keyword evidence="5" id="KW-0539">Nucleus</keyword>
<organism evidence="8 9">
    <name type="scientific">Olea europaea subsp. europaea</name>
    <dbReference type="NCBI Taxonomy" id="158383"/>
    <lineage>
        <taxon>Eukaryota</taxon>
        <taxon>Viridiplantae</taxon>
        <taxon>Streptophyta</taxon>
        <taxon>Embryophyta</taxon>
        <taxon>Tracheophyta</taxon>
        <taxon>Spermatophyta</taxon>
        <taxon>Magnoliopsida</taxon>
        <taxon>eudicotyledons</taxon>
        <taxon>Gunneridae</taxon>
        <taxon>Pentapetalae</taxon>
        <taxon>asterids</taxon>
        <taxon>lamiids</taxon>
        <taxon>Lamiales</taxon>
        <taxon>Oleaceae</taxon>
        <taxon>Oleeae</taxon>
        <taxon>Olea</taxon>
    </lineage>
</organism>
<keyword evidence="9" id="KW-1185">Reference proteome</keyword>
<feature type="compositionally biased region" description="Basic and acidic residues" evidence="6">
    <location>
        <begin position="88"/>
        <end position="97"/>
    </location>
</feature>
<dbReference type="GO" id="GO:0003700">
    <property type="term" value="F:DNA-binding transcription factor activity"/>
    <property type="evidence" value="ECO:0007669"/>
    <property type="project" value="InterPro"/>
</dbReference>
<dbReference type="InterPro" id="IPR036576">
    <property type="entry name" value="WRKY_dom_sf"/>
</dbReference>
<evidence type="ECO:0000256" key="3">
    <source>
        <dbReference type="ARBA" id="ARBA00023125"/>
    </source>
</evidence>
<evidence type="ECO:0000313" key="8">
    <source>
        <dbReference type="EMBL" id="CAA2966252.1"/>
    </source>
</evidence>
<keyword evidence="4" id="KW-0804">Transcription</keyword>
<dbReference type="EMBL" id="CACTIH010001856">
    <property type="protein sequence ID" value="CAA2966252.1"/>
    <property type="molecule type" value="Genomic_DNA"/>
</dbReference>
<name>A0A8S0QF69_OLEEU</name>
<sequence>MKSCFPSSTISTVRKRLLEELNLGQESTNMLRVMLRKTQKDKRCTSQQSAQSLVDKILDSFDNGLSILNCNESNEVYIVPVMVSSHSDGQKSEDSGKHTNTSEFIKNSKRRRTSEKRAKEIVAASFEDGHAWRKYGQKSIQNAKHPRSYLRCTYKYDQGCQARKLVQKIQDEPPLYRTTYHEHHTCKKNLFEESQIITDSTTKDSAIIWSFDSPEQNYKPNGKVIPTWPIIPQETEEMFKNLHQDKSSSQSDYLISPDLTTFESCFGQFTDISSAFHDQGHVICSDMDIETMVGPLFDESLELW</sequence>
<dbReference type="Gramene" id="OE9A050502T1">
    <property type="protein sequence ID" value="OE9A050502C1"/>
    <property type="gene ID" value="OE9A050502"/>
</dbReference>
<evidence type="ECO:0000256" key="1">
    <source>
        <dbReference type="ARBA" id="ARBA00004123"/>
    </source>
</evidence>
<evidence type="ECO:0000259" key="7">
    <source>
        <dbReference type="PROSITE" id="PS50811"/>
    </source>
</evidence>
<keyword evidence="2" id="KW-0805">Transcription regulation</keyword>
<dbReference type="SMART" id="SM00774">
    <property type="entry name" value="WRKY"/>
    <property type="match status" value="1"/>
</dbReference>
<protein>
    <submittedName>
        <fullName evidence="8">Probable WRKY transcription factor 70</fullName>
    </submittedName>
</protein>
<keyword evidence="3" id="KW-0238">DNA-binding</keyword>
<comment type="subcellular location">
    <subcellularLocation>
        <location evidence="1">Nucleus</location>
    </subcellularLocation>
</comment>
<dbReference type="InterPro" id="IPR003657">
    <property type="entry name" value="WRKY_dom"/>
</dbReference>
<dbReference type="Proteomes" id="UP000594638">
    <property type="component" value="Unassembled WGS sequence"/>
</dbReference>
<evidence type="ECO:0000256" key="2">
    <source>
        <dbReference type="ARBA" id="ARBA00023015"/>
    </source>
</evidence>